<organism evidence="2 3">
    <name type="scientific">Terrabacter tumescens</name>
    <dbReference type="NCBI Taxonomy" id="60443"/>
    <lineage>
        <taxon>Bacteria</taxon>
        <taxon>Bacillati</taxon>
        <taxon>Actinomycetota</taxon>
        <taxon>Actinomycetes</taxon>
        <taxon>Micrococcales</taxon>
        <taxon>Intrasporangiaceae</taxon>
        <taxon>Terrabacter</taxon>
    </lineage>
</organism>
<feature type="region of interest" description="Disordered" evidence="1">
    <location>
        <begin position="59"/>
        <end position="78"/>
    </location>
</feature>
<feature type="compositionally biased region" description="Low complexity" evidence="1">
    <location>
        <begin position="33"/>
        <end position="50"/>
    </location>
</feature>
<accession>A0ABQ2I2G6</accession>
<dbReference type="RefSeq" id="WP_030195530.1">
    <property type="nucleotide sequence ID" value="NZ_BMNZ01000004.1"/>
</dbReference>
<evidence type="ECO:0000313" key="2">
    <source>
        <dbReference type="EMBL" id="GGM95295.1"/>
    </source>
</evidence>
<feature type="region of interest" description="Disordered" evidence="1">
    <location>
        <begin position="26"/>
        <end position="50"/>
    </location>
</feature>
<protein>
    <submittedName>
        <fullName evidence="2">Uncharacterized protein</fullName>
    </submittedName>
</protein>
<gene>
    <name evidence="2" type="ORF">GCM10009721_22090</name>
</gene>
<evidence type="ECO:0000256" key="1">
    <source>
        <dbReference type="SAM" id="MobiDB-lite"/>
    </source>
</evidence>
<reference evidence="3" key="1">
    <citation type="journal article" date="2019" name="Int. J. Syst. Evol. Microbiol.">
        <title>The Global Catalogue of Microorganisms (GCM) 10K type strain sequencing project: providing services to taxonomists for standard genome sequencing and annotation.</title>
        <authorList>
            <consortium name="The Broad Institute Genomics Platform"/>
            <consortium name="The Broad Institute Genome Sequencing Center for Infectious Disease"/>
            <person name="Wu L."/>
            <person name="Ma J."/>
        </authorList>
    </citation>
    <scope>NUCLEOTIDE SEQUENCE [LARGE SCALE GENOMIC DNA]</scope>
    <source>
        <strain evidence="3">JCM 1365</strain>
    </source>
</reference>
<sequence length="78" mass="8495">MTTMIQPTRQARRVHLSHLATTHRAPLVARPETGAAATSARAATGGRATRTRAAAFTPMTRDPLTVETPRPQFQHHEA</sequence>
<keyword evidence="3" id="KW-1185">Reference proteome</keyword>
<dbReference type="Proteomes" id="UP000623461">
    <property type="component" value="Unassembled WGS sequence"/>
</dbReference>
<comment type="caution">
    <text evidence="2">The sequence shown here is derived from an EMBL/GenBank/DDBJ whole genome shotgun (WGS) entry which is preliminary data.</text>
</comment>
<evidence type="ECO:0000313" key="3">
    <source>
        <dbReference type="Proteomes" id="UP000623461"/>
    </source>
</evidence>
<dbReference type="EMBL" id="BMNZ01000004">
    <property type="protein sequence ID" value="GGM95295.1"/>
    <property type="molecule type" value="Genomic_DNA"/>
</dbReference>
<name>A0ABQ2I2G6_9MICO</name>
<proteinExistence type="predicted"/>